<evidence type="ECO:0000313" key="7">
    <source>
        <dbReference type="Proteomes" id="UP000064525"/>
    </source>
</evidence>
<reference evidence="5 6" key="1">
    <citation type="journal article" date="2014" name="Genome Announc.">
        <title>Draft genome sequences of eight enterohepatic helicobacter species isolated from both laboratory and wild rodents.</title>
        <authorList>
            <person name="Sheh A."/>
            <person name="Shen Z."/>
            <person name="Fox J.G."/>
        </authorList>
    </citation>
    <scope>NUCLEOTIDE SEQUENCE [LARGE SCALE GENOMIC DNA]</scope>
    <source>
        <strain evidence="5 6">MIT 98-6810</strain>
    </source>
</reference>
<dbReference type="Proteomes" id="UP000029925">
    <property type="component" value="Unassembled WGS sequence"/>
</dbReference>
<keyword evidence="2" id="KW-0812">Transmembrane</keyword>
<protein>
    <submittedName>
        <fullName evidence="5">MCE family protein</fullName>
    </submittedName>
</protein>
<dbReference type="PATRIC" id="fig|76936.10.peg.2034"/>
<dbReference type="EMBL" id="LN907858">
    <property type="protein sequence ID" value="CUU40966.1"/>
    <property type="molecule type" value="Genomic_DNA"/>
</dbReference>
<proteinExistence type="predicted"/>
<feature type="region of interest" description="Disordered" evidence="1">
    <location>
        <begin position="239"/>
        <end position="260"/>
    </location>
</feature>
<evidence type="ECO:0000259" key="3">
    <source>
        <dbReference type="Pfam" id="PF02470"/>
    </source>
</evidence>
<accession>A0A099UEX8</accession>
<evidence type="ECO:0000313" key="4">
    <source>
        <dbReference type="EMBL" id="CUU40966.1"/>
    </source>
</evidence>
<dbReference type="InterPro" id="IPR003399">
    <property type="entry name" value="Mce/MlaD"/>
</dbReference>
<keyword evidence="2" id="KW-1133">Transmembrane helix</keyword>
<keyword evidence="2" id="KW-0472">Membrane</keyword>
<dbReference type="EMBL" id="JRPF02000003">
    <property type="protein sequence ID" value="TLD78943.1"/>
    <property type="molecule type" value="Genomic_DNA"/>
</dbReference>
<gene>
    <name evidence="4" type="ORF">BN2458_PEG2083</name>
    <name evidence="5" type="ORF">LS75_004135</name>
</gene>
<dbReference type="PANTHER" id="PTHR36698">
    <property type="entry name" value="BLL5892 PROTEIN"/>
    <property type="match status" value="1"/>
</dbReference>
<reference evidence="7" key="2">
    <citation type="submission" date="2015-11" db="EMBL/GenBank/DDBJ databases">
        <authorList>
            <person name="Anvar S.Y."/>
        </authorList>
    </citation>
    <scope>NUCLEOTIDE SEQUENCE [LARGE SCALE GENOMIC DNA]</scope>
</reference>
<dbReference type="RefSeq" id="WP_034343527.1">
    <property type="nucleotide sequence ID" value="NZ_CAOLUG010000004.1"/>
</dbReference>
<feature type="domain" description="Mce/MlaD" evidence="3">
    <location>
        <begin position="42"/>
        <end position="116"/>
    </location>
</feature>
<dbReference type="GeneID" id="78152181"/>
<evidence type="ECO:0000313" key="6">
    <source>
        <dbReference type="Proteomes" id="UP000029925"/>
    </source>
</evidence>
<sequence length="260" mass="29157">MERNVRYVWIGAIFFIVLICMVVFVLWLNRFEVDSKKYAQYYAYSSNEVSGVGTNTPIRYKGISVGHVRDVKFKDIVSGIIEVDMLIESSLPIRENAKVIVSSQGLAGANYLSIIQNEGEILQINSEGKKVLEFDKGELDKILAKAGELGDNVDLLLKSVNSVFDEGNIGEISLLLKDLRTSMDSMQSVAKQLDTQMQNGEYNIREILTPTLFALQSSLQDMSAFFTKASAFLDKVDKNPYDSFFGKESKDKSKDSKKDK</sequence>
<evidence type="ECO:0000256" key="2">
    <source>
        <dbReference type="SAM" id="Phobius"/>
    </source>
</evidence>
<dbReference type="STRING" id="76936.BN2458_PEG2083"/>
<organism evidence="4 7">
    <name type="scientific">Helicobacter typhlonius</name>
    <dbReference type="NCBI Taxonomy" id="76936"/>
    <lineage>
        <taxon>Bacteria</taxon>
        <taxon>Pseudomonadati</taxon>
        <taxon>Campylobacterota</taxon>
        <taxon>Epsilonproteobacteria</taxon>
        <taxon>Campylobacterales</taxon>
        <taxon>Helicobacteraceae</taxon>
        <taxon>Helicobacter</taxon>
    </lineage>
</organism>
<reference evidence="4" key="3">
    <citation type="submission" date="2015-11" db="EMBL/GenBank/DDBJ databases">
        <authorList>
            <person name="Zhang Y."/>
            <person name="Guo Z."/>
        </authorList>
    </citation>
    <scope>NUCLEOTIDE SEQUENCE</scope>
    <source>
        <strain evidence="4">1</strain>
    </source>
</reference>
<evidence type="ECO:0000313" key="5">
    <source>
        <dbReference type="EMBL" id="TLD78943.1"/>
    </source>
</evidence>
<evidence type="ECO:0000256" key="1">
    <source>
        <dbReference type="SAM" id="MobiDB-lite"/>
    </source>
</evidence>
<dbReference type="Proteomes" id="UP000064525">
    <property type="component" value="Chromosome I"/>
</dbReference>
<dbReference type="OrthoDB" id="5372112at2"/>
<dbReference type="PANTHER" id="PTHR36698:SF2">
    <property type="entry name" value="MCE_MLAD DOMAIN-CONTAINING PROTEIN"/>
    <property type="match status" value="1"/>
</dbReference>
<dbReference type="Pfam" id="PF02470">
    <property type="entry name" value="MlaD"/>
    <property type="match status" value="1"/>
</dbReference>
<name>A0A099UEX8_9HELI</name>
<dbReference type="AlphaFoldDB" id="A0A099UEX8"/>
<dbReference type="KEGG" id="hty:BN2458_PEG2083"/>
<feature type="transmembrane region" description="Helical" evidence="2">
    <location>
        <begin position="6"/>
        <end position="28"/>
    </location>
</feature>
<keyword evidence="6" id="KW-1185">Reference proteome</keyword>